<proteinExistence type="predicted"/>
<protein>
    <submittedName>
        <fullName evidence="1">Uncharacterized protein</fullName>
    </submittedName>
</protein>
<accession>A0A545WBK8</accession>
<dbReference type="OrthoDB" id="4940277at2759"/>
<dbReference type="Proteomes" id="UP000315783">
    <property type="component" value="Unassembled WGS sequence"/>
</dbReference>
<name>A0A545WBK8_9HYPO</name>
<dbReference type="EMBL" id="SPUK01000001">
    <property type="protein sequence ID" value="TQW00169.1"/>
    <property type="molecule type" value="Genomic_DNA"/>
</dbReference>
<evidence type="ECO:0000313" key="2">
    <source>
        <dbReference type="Proteomes" id="UP000315783"/>
    </source>
</evidence>
<evidence type="ECO:0000313" key="1">
    <source>
        <dbReference type="EMBL" id="TQW00169.1"/>
    </source>
</evidence>
<reference evidence="1 2" key="1">
    <citation type="journal article" date="2019" name="Appl. Microbiol. Biotechnol.">
        <title>Genome sequence of Isaria javanica and comparative genome analysis insights into family S53 peptidase evolution in fungal entomopathogens.</title>
        <authorList>
            <person name="Lin R."/>
            <person name="Zhang X."/>
            <person name="Xin B."/>
            <person name="Zou M."/>
            <person name="Gao Y."/>
            <person name="Qin F."/>
            <person name="Hu Q."/>
            <person name="Xie B."/>
            <person name="Cheng X."/>
        </authorList>
    </citation>
    <scope>NUCLEOTIDE SEQUENCE [LARGE SCALE GENOMIC DNA]</scope>
    <source>
        <strain evidence="1 2">IJ1G</strain>
    </source>
</reference>
<sequence length="268" mass="29209">MDQVGRFASLIAYMEGVEKLPLPADAHDTSSANLEKRIAALERVAGIASPAPGEAASWNGLTWRAWRVRYTQTHWTVPDHMERAKMHAAMVNQDDCTLASLRAAVDGLGGALPALECCSCAEGSEAKIRGECLYAMVQKLAYISGLHRRAFPDAEWSEALIFAYAGMVLFIVIGQRPRPMIHRPPTMANGIAQPHQIPPGISLFRRPEKGSGIKGGGLKLTAKELRKFGGKKSGGRFAWLNRLCFWRTKRSWSVSSSSSSGSSTEVVN</sequence>
<comment type="caution">
    <text evidence="1">The sequence shown here is derived from an EMBL/GenBank/DDBJ whole genome shotgun (WGS) entry which is preliminary data.</text>
</comment>
<keyword evidence="2" id="KW-1185">Reference proteome</keyword>
<gene>
    <name evidence="1" type="ORF">IF1G_00100</name>
</gene>
<organism evidence="1 2">
    <name type="scientific">Cordyceps javanica</name>
    <dbReference type="NCBI Taxonomy" id="43265"/>
    <lineage>
        <taxon>Eukaryota</taxon>
        <taxon>Fungi</taxon>
        <taxon>Dikarya</taxon>
        <taxon>Ascomycota</taxon>
        <taxon>Pezizomycotina</taxon>
        <taxon>Sordariomycetes</taxon>
        <taxon>Hypocreomycetidae</taxon>
        <taxon>Hypocreales</taxon>
        <taxon>Cordycipitaceae</taxon>
        <taxon>Cordyceps</taxon>
    </lineage>
</organism>
<dbReference type="AlphaFoldDB" id="A0A545WBK8"/>